<keyword evidence="1" id="KW-0732">Signal</keyword>
<reference evidence="3" key="2">
    <citation type="submission" date="2021-11" db="EMBL/GenBank/DDBJ databases">
        <authorList>
            <consortium name="Genoscope - CEA"/>
            <person name="William W."/>
        </authorList>
    </citation>
    <scope>NUCLEOTIDE SEQUENCE</scope>
</reference>
<feature type="signal peptide" evidence="1">
    <location>
        <begin position="1"/>
        <end position="15"/>
    </location>
</feature>
<evidence type="ECO:0000313" key="2">
    <source>
        <dbReference type="EMBL" id="CAE0685812.1"/>
    </source>
</evidence>
<dbReference type="Proteomes" id="UP000789595">
    <property type="component" value="Unassembled WGS sequence"/>
</dbReference>
<organism evidence="2">
    <name type="scientific">Pelagomonas calceolata</name>
    <dbReference type="NCBI Taxonomy" id="35677"/>
    <lineage>
        <taxon>Eukaryota</taxon>
        <taxon>Sar</taxon>
        <taxon>Stramenopiles</taxon>
        <taxon>Ochrophyta</taxon>
        <taxon>Pelagophyceae</taxon>
        <taxon>Pelagomonadales</taxon>
        <taxon>Pelagomonadaceae</taxon>
        <taxon>Pelagomonas</taxon>
    </lineage>
</organism>
<protein>
    <submittedName>
        <fullName evidence="2">Uncharacterized protein</fullName>
    </submittedName>
</protein>
<reference evidence="2" key="1">
    <citation type="submission" date="2021-01" db="EMBL/GenBank/DDBJ databases">
        <authorList>
            <person name="Corre E."/>
            <person name="Pelletier E."/>
            <person name="Niang G."/>
            <person name="Scheremetjew M."/>
            <person name="Finn R."/>
            <person name="Kale V."/>
            <person name="Holt S."/>
            <person name="Cochrane G."/>
            <person name="Meng A."/>
            <person name="Brown T."/>
            <person name="Cohen L."/>
        </authorList>
    </citation>
    <scope>NUCLEOTIDE SEQUENCE</scope>
    <source>
        <strain evidence="2">CCMP1756</strain>
    </source>
</reference>
<evidence type="ECO:0000313" key="3">
    <source>
        <dbReference type="EMBL" id="CAH0364643.1"/>
    </source>
</evidence>
<name>A0A7S4E273_9STRA</name>
<evidence type="ECO:0000256" key="1">
    <source>
        <dbReference type="SAM" id="SignalP"/>
    </source>
</evidence>
<dbReference type="EMBL" id="HBIW01001444">
    <property type="protein sequence ID" value="CAE0685812.1"/>
    <property type="molecule type" value="Transcribed_RNA"/>
</dbReference>
<evidence type="ECO:0000313" key="4">
    <source>
        <dbReference type="Proteomes" id="UP000789595"/>
    </source>
</evidence>
<dbReference type="EMBL" id="CAKKNE010000001">
    <property type="protein sequence ID" value="CAH0364643.1"/>
    <property type="molecule type" value="Genomic_DNA"/>
</dbReference>
<sequence>MMLRAFLFLAPSAMALQPMKPVSYDAFELAAAEALKDELRANYQKRAARERSMAAQAADALDAAQTLDQIEAALPLADAAGLPADAPEVLAAIARRDRARATEERNAVLEEINKAADCHVESCDVELLAGLLDEARSLGVDASNILEKGRELAAVQGDRAANVAAALIFSDEAHAIYDPLAPPRNKAPILEDISVLGPDL</sequence>
<keyword evidence="4" id="KW-1185">Reference proteome</keyword>
<gene>
    <name evidence="2" type="ORF">PCAL00307_LOCUS1246</name>
    <name evidence="3" type="ORF">PECAL_1P10160</name>
</gene>
<accession>A0A7S4E273</accession>
<feature type="chain" id="PRO_5036212316" evidence="1">
    <location>
        <begin position="16"/>
        <end position="200"/>
    </location>
</feature>
<dbReference type="AlphaFoldDB" id="A0A7S4E273"/>
<proteinExistence type="predicted"/>